<reference evidence="2" key="1">
    <citation type="submission" date="2004-07" db="EMBL/GenBank/DDBJ databases">
        <authorList>
            <person name="Town C.D."/>
        </authorList>
    </citation>
    <scope>NUCLEOTIDE SEQUENCE</scope>
</reference>
<evidence type="ECO:0000256" key="1">
    <source>
        <dbReference type="SAM" id="MobiDB-lite"/>
    </source>
</evidence>
<sequence>MKIELKFNLKQRKIASMEASRERRQHANAIREQQGPHAKC</sequence>
<organism evidence="2">
    <name type="scientific">Medicago truncatula</name>
    <name type="common">Barrel medic</name>
    <name type="synonym">Medicago tribuloides</name>
    <dbReference type="NCBI Taxonomy" id="3880"/>
    <lineage>
        <taxon>Eukaryota</taxon>
        <taxon>Viridiplantae</taxon>
        <taxon>Streptophyta</taxon>
        <taxon>Embryophyta</taxon>
        <taxon>Tracheophyta</taxon>
        <taxon>Spermatophyta</taxon>
        <taxon>Magnoliopsida</taxon>
        <taxon>eudicotyledons</taxon>
        <taxon>Gunneridae</taxon>
        <taxon>Pentapetalae</taxon>
        <taxon>rosids</taxon>
        <taxon>fabids</taxon>
        <taxon>Fabales</taxon>
        <taxon>Fabaceae</taxon>
        <taxon>Papilionoideae</taxon>
        <taxon>50 kb inversion clade</taxon>
        <taxon>NPAAA clade</taxon>
        <taxon>Hologalegina</taxon>
        <taxon>IRL clade</taxon>
        <taxon>Trifolieae</taxon>
        <taxon>Medicago</taxon>
    </lineage>
</organism>
<proteinExistence type="predicted"/>
<protein>
    <submittedName>
        <fullName evidence="2">Uncharacterized protein</fullName>
    </submittedName>
</protein>
<evidence type="ECO:0000313" key="2">
    <source>
        <dbReference type="EMBL" id="ABN05869.1"/>
    </source>
</evidence>
<dbReference type="EMBL" id="AC148994">
    <property type="protein sequence ID" value="ABN05869.1"/>
    <property type="molecule type" value="Genomic_DNA"/>
</dbReference>
<feature type="region of interest" description="Disordered" evidence="1">
    <location>
        <begin position="16"/>
        <end position="40"/>
    </location>
</feature>
<accession>A2Q1Q2</accession>
<dbReference type="AlphaFoldDB" id="A2Q1Q2"/>
<gene>
    <name evidence="2" type="ORF">MtrDRAFT_AC148994g37v2</name>
</gene>
<name>A2Q1Q2_MEDTR</name>
<reference evidence="2" key="2">
    <citation type="submission" date="2007-03" db="EMBL/GenBank/DDBJ databases">
        <authorList>
            <consortium name="The International Medicago Genome Annotation Group"/>
        </authorList>
    </citation>
    <scope>NUCLEOTIDE SEQUENCE</scope>
</reference>